<evidence type="ECO:0000256" key="1">
    <source>
        <dbReference type="SAM" id="Phobius"/>
    </source>
</evidence>
<evidence type="ECO:0000313" key="3">
    <source>
        <dbReference type="Proteomes" id="UP000000442"/>
    </source>
</evidence>
<evidence type="ECO:0000313" key="2">
    <source>
        <dbReference type="EMBL" id="ACN13675.1"/>
    </source>
</evidence>
<keyword evidence="1" id="KW-1133">Transmembrane helix</keyword>
<proteinExistence type="predicted"/>
<dbReference type="EMBL" id="CP001087">
    <property type="protein sequence ID" value="ACN13675.1"/>
    <property type="molecule type" value="Genomic_DNA"/>
</dbReference>
<dbReference type="HOGENOM" id="CLU_1068424_0_0_7"/>
<sequence>MVCFNPCCRGSGIPGALPWFAGVGFFLFQSLLSWIRHSRSYIALKSVRDFSSFNPCCRGSGIPGKNVVPKSILSSSFNPCCRGSGIPGKNVVPKSILSSSFNPCCRGSGIPGYRQQLYRLNHQRFQSLLSWIRHSRTMTDVSTTVIDSLFQSLLSWIRHSRPFNDARHAVNYMMFQSLLSWIRHSRPSTIIGSSDISSFNPCCRGSGIPGILTDPAPGMVTSFNPCCRGSGIPGSMGLSLHPLYNKFQSLLSWIRHSRIK</sequence>
<accession>C0QHW7</accession>
<keyword evidence="1" id="KW-0472">Membrane</keyword>
<keyword evidence="3" id="KW-1185">Reference proteome</keyword>
<keyword evidence="1" id="KW-0812">Transmembrane</keyword>
<organism evidence="2 3">
    <name type="scientific">Desulforapulum autotrophicum (strain ATCC 43914 / DSM 3382 / VKM B-1955 / HRM2)</name>
    <name type="common">Desulfobacterium autotrophicum</name>
    <dbReference type="NCBI Taxonomy" id="177437"/>
    <lineage>
        <taxon>Bacteria</taxon>
        <taxon>Pseudomonadati</taxon>
        <taxon>Thermodesulfobacteriota</taxon>
        <taxon>Desulfobacteria</taxon>
        <taxon>Desulfobacterales</taxon>
        <taxon>Desulfobacteraceae</taxon>
        <taxon>Desulforapulum</taxon>
    </lineage>
</organism>
<dbReference type="Proteomes" id="UP000000442">
    <property type="component" value="Chromosome"/>
</dbReference>
<gene>
    <name evidence="2" type="ordered locus">HRM2_05610</name>
</gene>
<protein>
    <submittedName>
        <fullName evidence="2">Uncharacterized protein</fullName>
    </submittedName>
</protein>
<dbReference type="KEGG" id="dat:HRM2_05610"/>
<dbReference type="AlphaFoldDB" id="C0QHW7"/>
<name>C0QHW7_DESAH</name>
<dbReference type="STRING" id="177437.HRM2_05610"/>
<reference evidence="2 3" key="1">
    <citation type="journal article" date="2009" name="Environ. Microbiol.">
        <title>Genome sequence of Desulfobacterium autotrophicum HRM2, a marine sulfate reducer oxidizing organic carbon completely to carbon dioxide.</title>
        <authorList>
            <person name="Strittmatter A.W."/>
            <person name="Liesegang H."/>
            <person name="Rabus R."/>
            <person name="Decker I."/>
            <person name="Amann J."/>
            <person name="Andres S."/>
            <person name="Henne A."/>
            <person name="Fricke W.F."/>
            <person name="Martinez-Arias R."/>
            <person name="Bartels D."/>
            <person name="Goesmann A."/>
            <person name="Krause L."/>
            <person name="Puehler A."/>
            <person name="Klenk H.P."/>
            <person name="Richter M."/>
            <person name="Schuler M."/>
            <person name="Gloeckner F.O."/>
            <person name="Meyerdierks A."/>
            <person name="Gottschalk G."/>
            <person name="Amann R."/>
        </authorList>
    </citation>
    <scope>NUCLEOTIDE SEQUENCE [LARGE SCALE GENOMIC DNA]</scope>
    <source>
        <strain evidence="3">ATCC 43914 / DSM 3382 / HRM2</strain>
    </source>
</reference>
<feature type="transmembrane region" description="Helical" evidence="1">
    <location>
        <begin position="16"/>
        <end position="35"/>
    </location>
</feature>